<comment type="similarity">
    <text evidence="6">Belongs to the ABC-4 integral membrane protein family.</text>
</comment>
<evidence type="ECO:0000256" key="4">
    <source>
        <dbReference type="ARBA" id="ARBA00022989"/>
    </source>
</evidence>
<dbReference type="AlphaFoldDB" id="N2APL4"/>
<reference evidence="9 10" key="1">
    <citation type="journal article" date="2014" name="Genome Announc.">
        <title>Draft genome sequences of the altered schaedler flora, a defined bacterial community from gnotobiotic mice.</title>
        <authorList>
            <person name="Wannemuehler M.J."/>
            <person name="Overstreet A.M."/>
            <person name="Ward D.V."/>
            <person name="Phillips G.J."/>
        </authorList>
    </citation>
    <scope>NUCLEOTIDE SEQUENCE [LARGE SCALE GENOMIC DNA]</scope>
    <source>
        <strain evidence="9 10">ASF492</strain>
    </source>
</reference>
<feature type="transmembrane region" description="Helical" evidence="7">
    <location>
        <begin position="271"/>
        <end position="294"/>
    </location>
</feature>
<dbReference type="STRING" id="1235802.C823_01931"/>
<keyword evidence="5 7" id="KW-0472">Membrane</keyword>
<evidence type="ECO:0000256" key="5">
    <source>
        <dbReference type="ARBA" id="ARBA00023136"/>
    </source>
</evidence>
<keyword evidence="4 7" id="KW-1133">Transmembrane helix</keyword>
<evidence type="ECO:0000313" key="9">
    <source>
        <dbReference type="EMBL" id="EMZ28398.1"/>
    </source>
</evidence>
<dbReference type="InterPro" id="IPR003838">
    <property type="entry name" value="ABC3_permease_C"/>
</dbReference>
<proteinExistence type="inferred from homology"/>
<feature type="transmembrane region" description="Helical" evidence="7">
    <location>
        <begin position="300"/>
        <end position="318"/>
    </location>
</feature>
<dbReference type="EMBL" id="AQFT01000064">
    <property type="protein sequence ID" value="EMZ28398.1"/>
    <property type="molecule type" value="Genomic_DNA"/>
</dbReference>
<dbReference type="Proteomes" id="UP000012589">
    <property type="component" value="Unassembled WGS sequence"/>
</dbReference>
<dbReference type="GO" id="GO:0005886">
    <property type="term" value="C:plasma membrane"/>
    <property type="evidence" value="ECO:0007669"/>
    <property type="project" value="UniProtKB-SubCell"/>
</dbReference>
<name>N2APL4_9FIRM</name>
<evidence type="ECO:0000256" key="1">
    <source>
        <dbReference type="ARBA" id="ARBA00004651"/>
    </source>
</evidence>
<accession>N2APL4</accession>
<feature type="transmembrane region" description="Helical" evidence="7">
    <location>
        <begin position="214"/>
        <end position="244"/>
    </location>
</feature>
<dbReference type="PANTHER" id="PTHR30572">
    <property type="entry name" value="MEMBRANE COMPONENT OF TRANSPORTER-RELATED"/>
    <property type="match status" value="1"/>
</dbReference>
<keyword evidence="10" id="KW-1185">Reference proteome</keyword>
<evidence type="ECO:0000256" key="2">
    <source>
        <dbReference type="ARBA" id="ARBA00022475"/>
    </source>
</evidence>
<comment type="subcellular location">
    <subcellularLocation>
        <location evidence="1">Cell membrane</location>
        <topology evidence="1">Multi-pass membrane protein</topology>
    </subcellularLocation>
</comment>
<keyword evidence="3 7" id="KW-0812">Transmembrane</keyword>
<dbReference type="Pfam" id="PF02687">
    <property type="entry name" value="FtsX"/>
    <property type="match status" value="1"/>
</dbReference>
<comment type="caution">
    <text evidence="9">The sequence shown here is derived from an EMBL/GenBank/DDBJ whole genome shotgun (WGS) entry which is preliminary data.</text>
</comment>
<dbReference type="GO" id="GO:0022857">
    <property type="term" value="F:transmembrane transporter activity"/>
    <property type="evidence" value="ECO:0007669"/>
    <property type="project" value="TreeGrafter"/>
</dbReference>
<dbReference type="PANTHER" id="PTHR30572:SF4">
    <property type="entry name" value="ABC TRANSPORTER PERMEASE YTRF"/>
    <property type="match status" value="1"/>
</dbReference>
<evidence type="ECO:0000313" key="10">
    <source>
        <dbReference type="Proteomes" id="UP000012589"/>
    </source>
</evidence>
<dbReference type="PATRIC" id="fig|1235802.3.peg.2044"/>
<evidence type="ECO:0000256" key="3">
    <source>
        <dbReference type="ARBA" id="ARBA00022692"/>
    </source>
</evidence>
<feature type="domain" description="ABC3 transporter permease C-terminal" evidence="8">
    <location>
        <begin position="224"/>
        <end position="317"/>
    </location>
</feature>
<keyword evidence="2" id="KW-1003">Cell membrane</keyword>
<evidence type="ECO:0000256" key="6">
    <source>
        <dbReference type="ARBA" id="ARBA00038076"/>
    </source>
</evidence>
<organism evidence="9 10">
    <name type="scientific">Eubacterium plexicaudatum ASF492</name>
    <dbReference type="NCBI Taxonomy" id="1235802"/>
    <lineage>
        <taxon>Bacteria</taxon>
        <taxon>Bacillati</taxon>
        <taxon>Bacillota</taxon>
        <taxon>Clostridia</taxon>
        <taxon>Eubacteriales</taxon>
        <taxon>Eubacteriaceae</taxon>
        <taxon>Eubacterium</taxon>
    </lineage>
</organism>
<gene>
    <name evidence="9" type="ORF">C823_01931</name>
</gene>
<sequence>MSAVLFLVSGIAAVNRNGGNSITGSYHALISGVDRKEYDNIRNEELVLSAGLTASLGSSKVGNSRLNVSYADADALILNGLSVKEGKMPELENDILIEKEYLLHLGMDAGIGDTISIFMPDTQEQTEFVISGYLETAASGTARTLYAAIVSEQYFNERNGWAIFSPSVLFRVHTGVASSKAEIEKLIAEITKNAGIERTPSMNEAYINLSKPSVLLIGMAITGMAIIIAADVLVIYCIFYIAIINAIKEYGQLRTIGMTGRQMKRLVFREGFLLSFISIPIGLVAGTLLAYLLVPQGFQIASLLWIWPFVTVLIYITVRLSIRKPAMIAAAVSPIDAYCYSGSQTGKERPIVHPKRISPVALAKKHLLNNKRKNALTITLLMLTGILLLRKFCADWNLICEFP</sequence>
<evidence type="ECO:0000256" key="7">
    <source>
        <dbReference type="SAM" id="Phobius"/>
    </source>
</evidence>
<evidence type="ECO:0000259" key="8">
    <source>
        <dbReference type="Pfam" id="PF02687"/>
    </source>
</evidence>
<dbReference type="InterPro" id="IPR050250">
    <property type="entry name" value="Macrolide_Exporter_MacB"/>
</dbReference>
<protein>
    <recommendedName>
        <fullName evidence="8">ABC3 transporter permease C-terminal domain-containing protein</fullName>
    </recommendedName>
</protein>
<dbReference type="HOGENOM" id="CLU_663556_0_0_9"/>
<dbReference type="eggNOG" id="COG0577">
    <property type="taxonomic scope" value="Bacteria"/>
</dbReference>